<accession>A0AA88Y1N1</accession>
<dbReference type="InterPro" id="IPR004244">
    <property type="entry name" value="Transposase_22"/>
</dbReference>
<feature type="compositionally biased region" description="Basic residues" evidence="2">
    <location>
        <begin position="1"/>
        <end position="16"/>
    </location>
</feature>
<keyword evidence="1" id="KW-0175">Coiled coil</keyword>
<dbReference type="Gene3D" id="3.30.70.1820">
    <property type="entry name" value="L1 transposable element, RRM domain"/>
    <property type="match status" value="1"/>
</dbReference>
<organism evidence="3 4">
    <name type="scientific">Pinctada imbricata</name>
    <name type="common">Atlantic pearl-oyster</name>
    <name type="synonym">Pinctada martensii</name>
    <dbReference type="NCBI Taxonomy" id="66713"/>
    <lineage>
        <taxon>Eukaryota</taxon>
        <taxon>Metazoa</taxon>
        <taxon>Spiralia</taxon>
        <taxon>Lophotrochozoa</taxon>
        <taxon>Mollusca</taxon>
        <taxon>Bivalvia</taxon>
        <taxon>Autobranchia</taxon>
        <taxon>Pteriomorphia</taxon>
        <taxon>Pterioida</taxon>
        <taxon>Pterioidea</taxon>
        <taxon>Pteriidae</taxon>
        <taxon>Pinctada</taxon>
    </lineage>
</organism>
<dbReference type="AlphaFoldDB" id="A0AA88Y1N1"/>
<evidence type="ECO:0000313" key="3">
    <source>
        <dbReference type="EMBL" id="KAK3091039.1"/>
    </source>
</evidence>
<feature type="compositionally biased region" description="Basic and acidic residues" evidence="2">
    <location>
        <begin position="380"/>
        <end position="397"/>
    </location>
</feature>
<proteinExistence type="predicted"/>
<protein>
    <submittedName>
        <fullName evidence="3">Uncharacterized protein</fullName>
    </submittedName>
</protein>
<sequence length="448" mass="52225">MRRDLRRKSRKRRKRRHADDSYTGSSESSGSGENSSIAQISGIFREVDQVLNGEYATPNTKNTEKEQSEIAETMSEITTSTPTNKVTFSIPGQNDEPVRYLIERSDKLSEKLDFVIAKLNKLDMIEQRLDRFEGSMECDKSLQFMSDKVDDFNSQIKKLKEECSGIQDKLKGLEKIDSLERERIRHESTIENLLKSVSNLKHENKALGETVTDLKWRSMKNNLLFFGIPGETHTENAEEKLRYFLSRELGITEKIEFGNVHRFGRFKRDQDRPIVARFLYHQERAMILDSAYKLKGSRFSIREQFPLEMEEKRKELYPIARRFRESGNRVKIVRDKLFVNGRLYDKTCEPNQHGEASGRNSQYQDEEQVRRVPQVSRVSSVRDRQEREETRENVRDDNMEVTYEDHTTPNRGTFASIAGNRFAESTGRQTDNRVPVRIDGQRQRASSS</sequence>
<dbReference type="PANTHER" id="PTHR11505">
    <property type="entry name" value="L1 TRANSPOSABLE ELEMENT-RELATED"/>
    <property type="match status" value="1"/>
</dbReference>
<evidence type="ECO:0000256" key="2">
    <source>
        <dbReference type="SAM" id="MobiDB-lite"/>
    </source>
</evidence>
<reference evidence="3" key="1">
    <citation type="submission" date="2019-08" db="EMBL/GenBank/DDBJ databases">
        <title>The improved chromosome-level genome for the pearl oyster Pinctada fucata martensii using PacBio sequencing and Hi-C.</title>
        <authorList>
            <person name="Zheng Z."/>
        </authorList>
    </citation>
    <scope>NUCLEOTIDE SEQUENCE</scope>
    <source>
        <strain evidence="3">ZZ-2019</strain>
        <tissue evidence="3">Adductor muscle</tissue>
    </source>
</reference>
<feature type="region of interest" description="Disordered" evidence="2">
    <location>
        <begin position="347"/>
        <end position="397"/>
    </location>
</feature>
<comment type="caution">
    <text evidence="3">The sequence shown here is derived from an EMBL/GenBank/DDBJ whole genome shotgun (WGS) entry which is preliminary data.</text>
</comment>
<name>A0AA88Y1N1_PINIB</name>
<dbReference type="EMBL" id="VSWD01000010">
    <property type="protein sequence ID" value="KAK3091039.1"/>
    <property type="molecule type" value="Genomic_DNA"/>
</dbReference>
<dbReference type="Proteomes" id="UP001186944">
    <property type="component" value="Unassembled WGS sequence"/>
</dbReference>
<evidence type="ECO:0000313" key="4">
    <source>
        <dbReference type="Proteomes" id="UP001186944"/>
    </source>
</evidence>
<keyword evidence="4" id="KW-1185">Reference proteome</keyword>
<feature type="compositionally biased region" description="Low complexity" evidence="2">
    <location>
        <begin position="24"/>
        <end position="36"/>
    </location>
</feature>
<evidence type="ECO:0000256" key="1">
    <source>
        <dbReference type="SAM" id="Coils"/>
    </source>
</evidence>
<feature type="region of interest" description="Disordered" evidence="2">
    <location>
        <begin position="1"/>
        <end position="36"/>
    </location>
</feature>
<feature type="coiled-coil region" evidence="1">
    <location>
        <begin position="142"/>
        <end position="210"/>
    </location>
</feature>
<gene>
    <name evidence="3" type="ORF">FSP39_016696</name>
</gene>